<keyword evidence="3" id="KW-0813">Transport</keyword>
<dbReference type="OrthoDB" id="8421744at2"/>
<reference evidence="9 10" key="1">
    <citation type="submission" date="2017-03" db="EMBL/GenBank/DDBJ databases">
        <authorList>
            <person name="Afonso C.L."/>
            <person name="Miller P.J."/>
            <person name="Scott M.A."/>
            <person name="Spackman E."/>
            <person name="Goraichik I."/>
            <person name="Dimitrov K.M."/>
            <person name="Suarez D.L."/>
            <person name="Swayne D.E."/>
        </authorList>
    </citation>
    <scope>NUCLEOTIDE SEQUENCE [LARGE SCALE GENOMIC DNA]</scope>
    <source>
        <strain evidence="9 10">CECT 7639</strain>
    </source>
</reference>
<dbReference type="Pfam" id="PF01925">
    <property type="entry name" value="TauE"/>
    <property type="match status" value="1"/>
</dbReference>
<accession>A0A1Y5RWQ7</accession>
<name>A0A1Y5RWQ7_9RHOB</name>
<feature type="transmembrane region" description="Helical" evidence="8">
    <location>
        <begin position="234"/>
        <end position="252"/>
    </location>
</feature>
<evidence type="ECO:0000256" key="3">
    <source>
        <dbReference type="ARBA" id="ARBA00022448"/>
    </source>
</evidence>
<dbReference type="PANTHER" id="PTHR30269">
    <property type="entry name" value="TRANSMEMBRANE PROTEIN YFCA"/>
    <property type="match status" value="1"/>
</dbReference>
<dbReference type="GO" id="GO:0005886">
    <property type="term" value="C:plasma membrane"/>
    <property type="evidence" value="ECO:0007669"/>
    <property type="project" value="UniProtKB-SubCell"/>
</dbReference>
<evidence type="ECO:0000256" key="7">
    <source>
        <dbReference type="ARBA" id="ARBA00023136"/>
    </source>
</evidence>
<keyword evidence="7 8" id="KW-0472">Membrane</keyword>
<organism evidence="9 10">
    <name type="scientific">Falsiruegeria litorea R37</name>
    <dbReference type="NCBI Taxonomy" id="1200284"/>
    <lineage>
        <taxon>Bacteria</taxon>
        <taxon>Pseudomonadati</taxon>
        <taxon>Pseudomonadota</taxon>
        <taxon>Alphaproteobacteria</taxon>
        <taxon>Rhodobacterales</taxon>
        <taxon>Roseobacteraceae</taxon>
        <taxon>Falsiruegeria</taxon>
    </lineage>
</organism>
<sequence length="256" mass="27069">MGHFFFGERWMDWVTVGLLVAGALTAGFINGFAGFGTALVASGFWFLVLPAHVVPPLIILAALAGQVVGLWKLSGRMDFRLSIYLISGGVLGVPVGALLLSVLDPNVVKTTIGWFLIAYALFQLKGLPAAMVSAPEDGFADRSIGFVGGVLGGFAGLSGVLPLIWLQLKRLSPADQRARYQPFNLFILMLSAVAMVALGKVDTELMAYAGVAIPFSLLGAVVGANMFLSISEKGFQRAVLVLLMLSGCFIVSQSLM</sequence>
<feature type="transmembrane region" description="Helical" evidence="8">
    <location>
        <begin position="144"/>
        <end position="168"/>
    </location>
</feature>
<dbReference type="InterPro" id="IPR052017">
    <property type="entry name" value="TSUP"/>
</dbReference>
<feature type="transmembrane region" description="Helical" evidence="8">
    <location>
        <begin position="180"/>
        <end position="198"/>
    </location>
</feature>
<evidence type="ECO:0000256" key="2">
    <source>
        <dbReference type="ARBA" id="ARBA00009142"/>
    </source>
</evidence>
<evidence type="ECO:0000256" key="8">
    <source>
        <dbReference type="RuleBase" id="RU363041"/>
    </source>
</evidence>
<feature type="transmembrane region" description="Helical" evidence="8">
    <location>
        <begin position="205"/>
        <end position="228"/>
    </location>
</feature>
<feature type="transmembrane region" description="Helical" evidence="8">
    <location>
        <begin position="44"/>
        <end position="69"/>
    </location>
</feature>
<evidence type="ECO:0000313" key="10">
    <source>
        <dbReference type="Proteomes" id="UP000193077"/>
    </source>
</evidence>
<dbReference type="Proteomes" id="UP000193077">
    <property type="component" value="Unassembled WGS sequence"/>
</dbReference>
<comment type="similarity">
    <text evidence="2 8">Belongs to the 4-toluene sulfonate uptake permease (TSUP) (TC 2.A.102) family.</text>
</comment>
<keyword evidence="10" id="KW-1185">Reference proteome</keyword>
<evidence type="ECO:0000256" key="1">
    <source>
        <dbReference type="ARBA" id="ARBA00004651"/>
    </source>
</evidence>
<feature type="transmembrane region" description="Helical" evidence="8">
    <location>
        <begin position="12"/>
        <end position="32"/>
    </location>
</feature>
<gene>
    <name evidence="9" type="ORF">TRL7639_01031</name>
</gene>
<comment type="subcellular location">
    <subcellularLocation>
        <location evidence="1 8">Cell membrane</location>
        <topology evidence="1 8">Multi-pass membrane protein</topology>
    </subcellularLocation>
</comment>
<feature type="transmembrane region" description="Helical" evidence="8">
    <location>
        <begin position="81"/>
        <end position="100"/>
    </location>
</feature>
<feature type="transmembrane region" description="Helical" evidence="8">
    <location>
        <begin position="112"/>
        <end position="132"/>
    </location>
</feature>
<protein>
    <recommendedName>
        <fullName evidence="8">Probable membrane transporter protein</fullName>
    </recommendedName>
</protein>
<keyword evidence="5 8" id="KW-0812">Transmembrane</keyword>
<dbReference type="AlphaFoldDB" id="A0A1Y5RWQ7"/>
<keyword evidence="6 8" id="KW-1133">Transmembrane helix</keyword>
<keyword evidence="4 8" id="KW-1003">Cell membrane</keyword>
<evidence type="ECO:0000313" key="9">
    <source>
        <dbReference type="EMBL" id="SLN27368.1"/>
    </source>
</evidence>
<dbReference type="InterPro" id="IPR002781">
    <property type="entry name" value="TM_pro_TauE-like"/>
</dbReference>
<dbReference type="EMBL" id="FWFO01000001">
    <property type="protein sequence ID" value="SLN27368.1"/>
    <property type="molecule type" value="Genomic_DNA"/>
</dbReference>
<proteinExistence type="inferred from homology"/>
<dbReference type="PANTHER" id="PTHR30269:SF37">
    <property type="entry name" value="MEMBRANE TRANSPORTER PROTEIN"/>
    <property type="match status" value="1"/>
</dbReference>
<evidence type="ECO:0000256" key="5">
    <source>
        <dbReference type="ARBA" id="ARBA00022692"/>
    </source>
</evidence>
<evidence type="ECO:0000256" key="6">
    <source>
        <dbReference type="ARBA" id="ARBA00022989"/>
    </source>
</evidence>
<evidence type="ECO:0000256" key="4">
    <source>
        <dbReference type="ARBA" id="ARBA00022475"/>
    </source>
</evidence>